<evidence type="ECO:0000313" key="3">
    <source>
        <dbReference type="EMBL" id="SUI85913.1"/>
    </source>
</evidence>
<feature type="chain" id="PRO_5030032242" evidence="2">
    <location>
        <begin position="25"/>
        <end position="118"/>
    </location>
</feature>
<dbReference type="EMBL" id="UGYV01000001">
    <property type="protein sequence ID" value="SUI85913.1"/>
    <property type="molecule type" value="Genomic_DNA"/>
</dbReference>
<name>A0A1N6UT31_9GAMM</name>
<dbReference type="STRING" id="365591.SAMN05421840_103165"/>
<dbReference type="RefSeq" id="WP_076497232.1">
    <property type="nucleotide sequence ID" value="NZ_FTNN01000003.1"/>
</dbReference>
<feature type="compositionally biased region" description="Basic and acidic residues" evidence="1">
    <location>
        <begin position="54"/>
        <end position="71"/>
    </location>
</feature>
<sequence length="118" mass="13517">MAYLFNVFMLSVLFFSVQLSVANAADTPKPVLTLEQKADKARVDSQLLEQAQLEKARQASKDAAERADKIKQKSQTNDWATQQKRKAQQQSVERETREQKYLREAKEAATQEHKIPKP</sequence>
<reference evidence="3 4" key="1">
    <citation type="submission" date="2018-06" db="EMBL/GenBank/DDBJ databases">
        <authorList>
            <consortium name="Pathogen Informatics"/>
            <person name="Doyle S."/>
        </authorList>
    </citation>
    <scope>NUCLEOTIDE SEQUENCE [LARGE SCALE GENOMIC DNA]</scope>
    <source>
        <strain evidence="3 4">NCTC10736</strain>
    </source>
</reference>
<gene>
    <name evidence="3" type="ORF">NCTC10736_02812</name>
</gene>
<dbReference type="Proteomes" id="UP000255061">
    <property type="component" value="Unassembled WGS sequence"/>
</dbReference>
<feature type="signal peptide" evidence="2">
    <location>
        <begin position="1"/>
        <end position="24"/>
    </location>
</feature>
<organism evidence="3 4">
    <name type="scientific">Shewanella morhuae</name>
    <dbReference type="NCBI Taxonomy" id="365591"/>
    <lineage>
        <taxon>Bacteria</taxon>
        <taxon>Pseudomonadati</taxon>
        <taxon>Pseudomonadota</taxon>
        <taxon>Gammaproteobacteria</taxon>
        <taxon>Alteromonadales</taxon>
        <taxon>Shewanellaceae</taxon>
        <taxon>Shewanella</taxon>
    </lineage>
</organism>
<dbReference type="AlphaFoldDB" id="A0A1N6UT31"/>
<accession>A0A380ARD9</accession>
<proteinExistence type="predicted"/>
<feature type="compositionally biased region" description="Basic and acidic residues" evidence="1">
    <location>
        <begin position="92"/>
        <end position="118"/>
    </location>
</feature>
<evidence type="ECO:0000256" key="1">
    <source>
        <dbReference type="SAM" id="MobiDB-lite"/>
    </source>
</evidence>
<evidence type="ECO:0000313" key="4">
    <source>
        <dbReference type="Proteomes" id="UP000255061"/>
    </source>
</evidence>
<feature type="compositionally biased region" description="Polar residues" evidence="1">
    <location>
        <begin position="73"/>
        <end position="82"/>
    </location>
</feature>
<evidence type="ECO:0000256" key="2">
    <source>
        <dbReference type="SAM" id="SignalP"/>
    </source>
</evidence>
<accession>A0A1N6UT31</accession>
<protein>
    <submittedName>
        <fullName evidence="3">Uncharacterized protein</fullName>
    </submittedName>
</protein>
<keyword evidence="2" id="KW-0732">Signal</keyword>
<feature type="region of interest" description="Disordered" evidence="1">
    <location>
        <begin position="54"/>
        <end position="118"/>
    </location>
</feature>